<evidence type="ECO:0000313" key="1">
    <source>
        <dbReference type="EMBL" id="QBX06713.1"/>
    </source>
</evidence>
<name>A0A4D5ZCE4_9CAUD</name>
<gene>
    <name evidence="1" type="ORF">BcepSaruman_300</name>
</gene>
<protein>
    <submittedName>
        <fullName evidence="1">Uncharacterized protein</fullName>
    </submittedName>
</protein>
<proteinExistence type="predicted"/>
<evidence type="ECO:0000313" key="2">
    <source>
        <dbReference type="Proteomes" id="UP000296455"/>
    </source>
</evidence>
<sequence>MIMVASKLTNKTSESDLRNLAALGEPLSQWNFDLVVGGEIDWEVSRVDVERGKMRIKRLLTTTSNPKNLTNKTVDLRLYQSVGDTPKWISAIYQLGDRVGLEMSVNAGGSLHDAPPVMVTEVYTVKGLLYFSQSQ</sequence>
<dbReference type="EMBL" id="MK552140">
    <property type="protein sequence ID" value="QBX06713.1"/>
    <property type="molecule type" value="Genomic_DNA"/>
</dbReference>
<organism evidence="1 2">
    <name type="scientific">Burkholderia phage BcepSaruman</name>
    <dbReference type="NCBI Taxonomy" id="2530032"/>
    <lineage>
        <taxon>Viruses</taxon>
        <taxon>Duplodnaviria</taxon>
        <taxon>Heunggongvirae</taxon>
        <taxon>Uroviricota</taxon>
        <taxon>Caudoviricetes</taxon>
        <taxon>Sarumanvirus</taxon>
        <taxon>Sarumanvirus bcepsaruman</taxon>
    </lineage>
</organism>
<reference evidence="1 2" key="1">
    <citation type="submission" date="2019-02" db="EMBL/GenBank/DDBJ databases">
        <title>Complete genome sequence of Burkholderia cenocepacia phage BcepSaruman.</title>
        <authorList>
            <person name="Park K."/>
            <person name="Liu M."/>
            <person name="Gill J."/>
        </authorList>
    </citation>
    <scope>NUCLEOTIDE SEQUENCE [LARGE SCALE GENOMIC DNA]</scope>
</reference>
<accession>A0A4D5ZCE4</accession>
<dbReference type="Proteomes" id="UP000296455">
    <property type="component" value="Segment"/>
</dbReference>
<keyword evidence="2" id="KW-1185">Reference proteome</keyword>